<gene>
    <name evidence="1" type="ORF">OXX778_LOCUS17382</name>
</gene>
<dbReference type="AlphaFoldDB" id="A0A814IAU6"/>
<proteinExistence type="predicted"/>
<accession>A0A814IAU6</accession>
<sequence length="97" mass="10892">KVDSRLPAWLLEALEIPESLLQTYDGEHFILKDTDPVDKKRILIFCTEKNLPTLNTTQDWYCDANLPPEPVIRGGTLGSSDLNQVYSVSCRKLGSSL</sequence>
<dbReference type="Proteomes" id="UP000663879">
    <property type="component" value="Unassembled WGS sequence"/>
</dbReference>
<evidence type="ECO:0000313" key="2">
    <source>
        <dbReference type="Proteomes" id="UP000663879"/>
    </source>
</evidence>
<evidence type="ECO:0000313" key="1">
    <source>
        <dbReference type="EMBL" id="CAF1021049.1"/>
    </source>
</evidence>
<dbReference type="EMBL" id="CAJNOC010004418">
    <property type="protein sequence ID" value="CAF1021049.1"/>
    <property type="molecule type" value="Genomic_DNA"/>
</dbReference>
<organism evidence="1 2">
    <name type="scientific">Brachionus calyciflorus</name>
    <dbReference type="NCBI Taxonomy" id="104777"/>
    <lineage>
        <taxon>Eukaryota</taxon>
        <taxon>Metazoa</taxon>
        <taxon>Spiralia</taxon>
        <taxon>Gnathifera</taxon>
        <taxon>Rotifera</taxon>
        <taxon>Eurotatoria</taxon>
        <taxon>Monogononta</taxon>
        <taxon>Pseudotrocha</taxon>
        <taxon>Ploima</taxon>
        <taxon>Brachionidae</taxon>
        <taxon>Brachionus</taxon>
    </lineage>
</organism>
<protein>
    <submittedName>
        <fullName evidence="1">Uncharacterized protein</fullName>
    </submittedName>
</protein>
<comment type="caution">
    <text evidence="1">The sequence shown here is derived from an EMBL/GenBank/DDBJ whole genome shotgun (WGS) entry which is preliminary data.</text>
</comment>
<name>A0A814IAU6_9BILA</name>
<keyword evidence="2" id="KW-1185">Reference proteome</keyword>
<feature type="non-terminal residue" evidence="1">
    <location>
        <position position="1"/>
    </location>
</feature>
<reference evidence="1" key="1">
    <citation type="submission" date="2021-02" db="EMBL/GenBank/DDBJ databases">
        <authorList>
            <person name="Nowell W R."/>
        </authorList>
    </citation>
    <scope>NUCLEOTIDE SEQUENCE</scope>
    <source>
        <strain evidence="1">Ploen Becks lab</strain>
    </source>
</reference>